<evidence type="ECO:0000313" key="2">
    <source>
        <dbReference type="EMBL" id="MBC5994802.1"/>
    </source>
</evidence>
<feature type="transmembrane region" description="Helical" evidence="1">
    <location>
        <begin position="105"/>
        <end position="124"/>
    </location>
</feature>
<organism evidence="2 3">
    <name type="scientific">Pontibacter cellulosilyticus</name>
    <dbReference type="NCBI Taxonomy" id="1720253"/>
    <lineage>
        <taxon>Bacteria</taxon>
        <taxon>Pseudomonadati</taxon>
        <taxon>Bacteroidota</taxon>
        <taxon>Cytophagia</taxon>
        <taxon>Cytophagales</taxon>
        <taxon>Hymenobacteraceae</taxon>
        <taxon>Pontibacter</taxon>
    </lineage>
</organism>
<feature type="transmembrane region" description="Helical" evidence="1">
    <location>
        <begin position="296"/>
        <end position="313"/>
    </location>
</feature>
<keyword evidence="1" id="KW-0472">Membrane</keyword>
<feature type="transmembrane region" description="Helical" evidence="1">
    <location>
        <begin position="325"/>
        <end position="345"/>
    </location>
</feature>
<dbReference type="RefSeq" id="WP_222621703.1">
    <property type="nucleotide sequence ID" value="NZ_JACRVF010000006.1"/>
</dbReference>
<dbReference type="EMBL" id="JACRVF010000006">
    <property type="protein sequence ID" value="MBC5994802.1"/>
    <property type="molecule type" value="Genomic_DNA"/>
</dbReference>
<protein>
    <submittedName>
        <fullName evidence="2">Uncharacterized protein</fullName>
    </submittedName>
</protein>
<feature type="transmembrane region" description="Helical" evidence="1">
    <location>
        <begin position="198"/>
        <end position="217"/>
    </location>
</feature>
<proteinExistence type="predicted"/>
<feature type="transmembrane region" description="Helical" evidence="1">
    <location>
        <begin position="161"/>
        <end position="186"/>
    </location>
</feature>
<dbReference type="Proteomes" id="UP000603640">
    <property type="component" value="Unassembled WGS sequence"/>
</dbReference>
<comment type="caution">
    <text evidence="2">The sequence shown here is derived from an EMBL/GenBank/DDBJ whole genome shotgun (WGS) entry which is preliminary data.</text>
</comment>
<evidence type="ECO:0000313" key="3">
    <source>
        <dbReference type="Proteomes" id="UP000603640"/>
    </source>
</evidence>
<dbReference type="AlphaFoldDB" id="A0A923NCC5"/>
<feature type="transmembrane region" description="Helical" evidence="1">
    <location>
        <begin position="12"/>
        <end position="32"/>
    </location>
</feature>
<reference evidence="2" key="1">
    <citation type="submission" date="2020-08" db="EMBL/GenBank/DDBJ databases">
        <title>Pontibacter sp. SD6 16S ribosomal RNA gene Genome sequencing and assembly.</title>
        <authorList>
            <person name="Kang M."/>
        </authorList>
    </citation>
    <scope>NUCLEOTIDE SEQUENCE</scope>
    <source>
        <strain evidence="2">SD6</strain>
    </source>
</reference>
<keyword evidence="1" id="KW-0812">Transmembrane</keyword>
<accession>A0A923NCC5</accession>
<feature type="transmembrane region" description="Helical" evidence="1">
    <location>
        <begin position="351"/>
        <end position="371"/>
    </location>
</feature>
<keyword evidence="1" id="KW-1133">Transmembrane helix</keyword>
<gene>
    <name evidence="2" type="ORF">H8S84_18295</name>
</gene>
<feature type="transmembrane region" description="Helical" evidence="1">
    <location>
        <begin position="67"/>
        <end position="98"/>
    </location>
</feature>
<feature type="transmembrane region" description="Helical" evidence="1">
    <location>
        <begin position="130"/>
        <end position="149"/>
    </location>
</feature>
<evidence type="ECO:0000256" key="1">
    <source>
        <dbReference type="SAM" id="Phobius"/>
    </source>
</evidence>
<keyword evidence="3" id="KW-1185">Reference proteome</keyword>
<sequence>MPIPLPKERHLQYGLAILWLALQSFFIFRYGVRVMGDSEAYVTYGRNIAEHFYFADNYQLKYVGYPIFLAVIFKLGFGLKGVIICQTLISGLAAVALYKTTHRLAGNYIAPVLATLLFIGWYDLQFYNGFILTESLYISSLIFAFHLLAKSRSIRQSVWVVPVLFYIALIRPNGFIAFVAYFAYLFTIAFTSIRSTKYKTVLALLVTLIPLAAILVVDRYLLQQFTIVETYQKGQLIFWYDGLLVHSDKPIVMPPADASPLAKMLLFIKENTSYFLRMSLYRFLLFWGNVKPFYSVLHNAVIVLVLYPLYFFSVKAMVATKRMPLPLSMFVAFLLLQQCFITTVTSEDWNGRFLMSLIAFVFMYGSIGISWQLEKWWPKYKPSAKAAVPAAP</sequence>
<name>A0A923NCC5_9BACT</name>